<keyword evidence="2" id="KW-1185">Reference proteome</keyword>
<organism evidence="1 2">
    <name type="scientific">Teladorsagia circumcincta</name>
    <name type="common">Brown stomach worm</name>
    <name type="synonym">Ostertagia circumcincta</name>
    <dbReference type="NCBI Taxonomy" id="45464"/>
    <lineage>
        <taxon>Eukaryota</taxon>
        <taxon>Metazoa</taxon>
        <taxon>Ecdysozoa</taxon>
        <taxon>Nematoda</taxon>
        <taxon>Chromadorea</taxon>
        <taxon>Rhabditida</taxon>
        <taxon>Rhabditina</taxon>
        <taxon>Rhabditomorpha</taxon>
        <taxon>Strongyloidea</taxon>
        <taxon>Trichostrongylidae</taxon>
        <taxon>Teladorsagia</taxon>
    </lineage>
</organism>
<evidence type="ECO:0008006" key="3">
    <source>
        <dbReference type="Google" id="ProtNLM"/>
    </source>
</evidence>
<dbReference type="Proteomes" id="UP000230423">
    <property type="component" value="Unassembled WGS sequence"/>
</dbReference>
<dbReference type="EMBL" id="KZ347110">
    <property type="protein sequence ID" value="PIO68410.1"/>
    <property type="molecule type" value="Genomic_DNA"/>
</dbReference>
<gene>
    <name evidence="1" type="ORF">TELCIR_09804</name>
</gene>
<dbReference type="PANTHER" id="PTHR47533:SF6">
    <property type="entry name" value="PROTEIN CBG08091"/>
    <property type="match status" value="1"/>
</dbReference>
<protein>
    <recommendedName>
        <fullName evidence="3">Serine hydrolase FSH domain-containing protein</fullName>
    </recommendedName>
</protein>
<dbReference type="InterPro" id="IPR010463">
    <property type="entry name" value="DUF1057"/>
</dbReference>
<proteinExistence type="predicted"/>
<evidence type="ECO:0000313" key="2">
    <source>
        <dbReference type="Proteomes" id="UP000230423"/>
    </source>
</evidence>
<sequence length="113" mass="13005">MASLEYWKGLHSHIDTINRCKTTRVLVVYAGKDMLIETKISRELASSFIDHHELNCKDNGEVSEKKVSRETSEFFSNGVKTVSINFEKSGHFLQRDRARYIADSIEAILRSRL</sequence>
<evidence type="ECO:0000313" key="1">
    <source>
        <dbReference type="EMBL" id="PIO68410.1"/>
    </source>
</evidence>
<name>A0A2G9UG07_TELCI</name>
<dbReference type="PANTHER" id="PTHR47533">
    <property type="entry name" value="PROTEIN CBG21859"/>
    <property type="match status" value="1"/>
</dbReference>
<dbReference type="AlphaFoldDB" id="A0A2G9UG07"/>
<dbReference type="Pfam" id="PF06342">
    <property type="entry name" value="DUF1057"/>
    <property type="match status" value="1"/>
</dbReference>
<reference evidence="1 2" key="1">
    <citation type="submission" date="2015-09" db="EMBL/GenBank/DDBJ databases">
        <title>Draft genome of the parasitic nematode Teladorsagia circumcincta isolate WARC Sus (inbred).</title>
        <authorList>
            <person name="Mitreva M."/>
        </authorList>
    </citation>
    <scope>NUCLEOTIDE SEQUENCE [LARGE SCALE GENOMIC DNA]</scope>
    <source>
        <strain evidence="1 2">S</strain>
    </source>
</reference>
<accession>A0A2G9UG07</accession>
<dbReference type="OrthoDB" id="6431331at2759"/>